<dbReference type="Proteomes" id="UP001196413">
    <property type="component" value="Unassembled WGS sequence"/>
</dbReference>
<organism evidence="1 2">
    <name type="scientific">Parelaphostrongylus tenuis</name>
    <name type="common">Meningeal worm</name>
    <dbReference type="NCBI Taxonomy" id="148309"/>
    <lineage>
        <taxon>Eukaryota</taxon>
        <taxon>Metazoa</taxon>
        <taxon>Ecdysozoa</taxon>
        <taxon>Nematoda</taxon>
        <taxon>Chromadorea</taxon>
        <taxon>Rhabditida</taxon>
        <taxon>Rhabditina</taxon>
        <taxon>Rhabditomorpha</taxon>
        <taxon>Strongyloidea</taxon>
        <taxon>Metastrongylidae</taxon>
        <taxon>Parelaphostrongylus</taxon>
    </lineage>
</organism>
<evidence type="ECO:0000313" key="2">
    <source>
        <dbReference type="Proteomes" id="UP001196413"/>
    </source>
</evidence>
<sequence>MSETLVGYTSSVSRFRNTSRGFPTAITSTPKGGRIIYCNDYPVYIVDVENITGSDIYEEHSVLTIVAKMSTSRYIFNFSLLLLFRFFRDLKSDVLNFFFRFFSVIWRQMKKQFYSLYKSRP</sequence>
<comment type="caution">
    <text evidence="1">The sequence shown here is derived from an EMBL/GenBank/DDBJ whole genome shotgun (WGS) entry which is preliminary data.</text>
</comment>
<dbReference type="AlphaFoldDB" id="A0AAD5QUJ3"/>
<dbReference type="InterPro" id="IPR015943">
    <property type="entry name" value="WD40/YVTN_repeat-like_dom_sf"/>
</dbReference>
<dbReference type="EMBL" id="JAHQIW010005240">
    <property type="protein sequence ID" value="KAJ1365338.1"/>
    <property type="molecule type" value="Genomic_DNA"/>
</dbReference>
<accession>A0AAD5QUJ3</accession>
<dbReference type="Gene3D" id="2.130.10.10">
    <property type="entry name" value="YVTN repeat-like/Quinoprotein amine dehydrogenase"/>
    <property type="match status" value="1"/>
</dbReference>
<protein>
    <submittedName>
        <fullName evidence="1">Uncharacterized protein</fullName>
    </submittedName>
</protein>
<keyword evidence="2" id="KW-1185">Reference proteome</keyword>
<reference evidence="1" key="1">
    <citation type="submission" date="2021-06" db="EMBL/GenBank/DDBJ databases">
        <title>Parelaphostrongylus tenuis whole genome reference sequence.</title>
        <authorList>
            <person name="Garwood T.J."/>
            <person name="Larsen P.A."/>
            <person name="Fountain-Jones N.M."/>
            <person name="Garbe J.R."/>
            <person name="Macchietto M.G."/>
            <person name="Kania S.A."/>
            <person name="Gerhold R.W."/>
            <person name="Richards J.E."/>
            <person name="Wolf T.M."/>
        </authorList>
    </citation>
    <scope>NUCLEOTIDE SEQUENCE</scope>
    <source>
        <strain evidence="1">MNPRO001-30</strain>
        <tissue evidence="1">Meninges</tissue>
    </source>
</reference>
<proteinExistence type="predicted"/>
<name>A0AAD5QUJ3_PARTN</name>
<evidence type="ECO:0000313" key="1">
    <source>
        <dbReference type="EMBL" id="KAJ1365338.1"/>
    </source>
</evidence>
<gene>
    <name evidence="1" type="ORF">KIN20_038432</name>
</gene>